<evidence type="ECO:0000256" key="1">
    <source>
        <dbReference type="SAM" id="Phobius"/>
    </source>
</evidence>
<dbReference type="RefSeq" id="WP_006915209.1">
    <property type="nucleotide sequence ID" value="NZ_AFNV02000037.1"/>
</dbReference>
<feature type="transmembrane region" description="Helical" evidence="1">
    <location>
        <begin position="50"/>
        <end position="68"/>
    </location>
</feature>
<dbReference type="AlphaFoldDB" id="U2FSU1"/>
<protein>
    <submittedName>
        <fullName evidence="2">DoxX family protein</fullName>
    </submittedName>
</protein>
<keyword evidence="1" id="KW-0472">Membrane</keyword>
<reference evidence="2 3" key="2">
    <citation type="journal article" date="2013" name="PLoS ONE">
        <title>INDIGO - INtegrated Data Warehouse of MIcrobial GenOmes with Examples from the Red Sea Extremophiles.</title>
        <authorList>
            <person name="Alam I."/>
            <person name="Antunes A."/>
            <person name="Kamau A.A."/>
            <person name="Ba Alawi W."/>
            <person name="Kalkatawi M."/>
            <person name="Stingl U."/>
            <person name="Bajic V.B."/>
        </authorList>
    </citation>
    <scope>NUCLEOTIDE SEQUENCE [LARGE SCALE GENOMIC DNA]</scope>
    <source>
        <strain evidence="2 3">E1L3A</strain>
    </source>
</reference>
<comment type="caution">
    <text evidence="2">The sequence shown here is derived from an EMBL/GenBank/DDBJ whole genome shotgun (WGS) entry which is preliminary data.</text>
</comment>
<organism evidence="2 3">
    <name type="scientific">Salinisphaera shabanensis E1L3A</name>
    <dbReference type="NCBI Taxonomy" id="1033802"/>
    <lineage>
        <taxon>Bacteria</taxon>
        <taxon>Pseudomonadati</taxon>
        <taxon>Pseudomonadota</taxon>
        <taxon>Gammaproteobacteria</taxon>
        <taxon>Salinisphaerales</taxon>
        <taxon>Salinisphaeraceae</taxon>
        <taxon>Salinisphaera</taxon>
    </lineage>
</organism>
<dbReference type="OrthoDB" id="6199084at2"/>
<dbReference type="InterPro" id="IPR025695">
    <property type="entry name" value="DoxX-like"/>
</dbReference>
<dbReference type="STRING" id="1033802.SSPSH_003715"/>
<accession>U2FSU1</accession>
<evidence type="ECO:0000313" key="3">
    <source>
        <dbReference type="Proteomes" id="UP000006242"/>
    </source>
</evidence>
<dbReference type="eggNOG" id="ENOG50338MP">
    <property type="taxonomic scope" value="Bacteria"/>
</dbReference>
<reference evidence="2 3" key="1">
    <citation type="journal article" date="2011" name="J. Bacteriol.">
        <title>Genome sequence of Salinisphaera shabanensis, a gammaproteobacterium from the harsh, variable environment of the brine-seawater interface of the Shaban Deep in the Red Sea.</title>
        <authorList>
            <person name="Antunes A."/>
            <person name="Alam I."/>
            <person name="Bajic V.B."/>
            <person name="Stingl U."/>
        </authorList>
    </citation>
    <scope>NUCLEOTIDE SEQUENCE [LARGE SCALE GENOMIC DNA]</scope>
    <source>
        <strain evidence="2 3">E1L3A</strain>
    </source>
</reference>
<name>U2FSU1_9GAMM</name>
<keyword evidence="1" id="KW-1133">Transmembrane helix</keyword>
<keyword evidence="3" id="KW-1185">Reference proteome</keyword>
<evidence type="ECO:0000313" key="2">
    <source>
        <dbReference type="EMBL" id="ERJ17503.1"/>
    </source>
</evidence>
<dbReference type="EMBL" id="AFNV02000037">
    <property type="protein sequence ID" value="ERJ17503.1"/>
    <property type="molecule type" value="Genomic_DNA"/>
</dbReference>
<feature type="transmembrane region" description="Helical" evidence="1">
    <location>
        <begin position="12"/>
        <end position="30"/>
    </location>
</feature>
<proteinExistence type="predicted"/>
<dbReference type="Pfam" id="PF13781">
    <property type="entry name" value="DoxX_3"/>
    <property type="match status" value="1"/>
</dbReference>
<feature type="transmembrane region" description="Helical" evidence="1">
    <location>
        <begin position="75"/>
        <end position="95"/>
    </location>
</feature>
<sequence>MGELERINRGARYALAFVFVYHGLVPKILWLDPLETAWVANHGIPVPAGVFALLAGLVEIAVGLSIAWRRRSLAPVYIAAVLLIALLLDAALFVPATLTGAFNPVTTNIAALALCQVIYSSQRAPAR</sequence>
<keyword evidence="1" id="KW-0812">Transmembrane</keyword>
<dbReference type="Proteomes" id="UP000006242">
    <property type="component" value="Unassembled WGS sequence"/>
</dbReference>
<feature type="transmembrane region" description="Helical" evidence="1">
    <location>
        <begin position="101"/>
        <end position="119"/>
    </location>
</feature>
<gene>
    <name evidence="2" type="ORF">SSPSH_003715</name>
</gene>